<protein>
    <submittedName>
        <fullName evidence="6">IclR family transcriptional regulator</fullName>
    </submittedName>
</protein>
<dbReference type="SUPFAM" id="SSF46785">
    <property type="entry name" value="Winged helix' DNA-binding domain"/>
    <property type="match status" value="1"/>
</dbReference>
<organism evidence="6 7">
    <name type="scientific">Fodinicurvata halophila</name>
    <dbReference type="NCBI Taxonomy" id="1419723"/>
    <lineage>
        <taxon>Bacteria</taxon>
        <taxon>Pseudomonadati</taxon>
        <taxon>Pseudomonadota</taxon>
        <taxon>Alphaproteobacteria</taxon>
        <taxon>Rhodospirillales</taxon>
        <taxon>Rhodovibrionaceae</taxon>
        <taxon>Fodinicurvata</taxon>
    </lineage>
</organism>
<keyword evidence="3" id="KW-0804">Transcription</keyword>
<evidence type="ECO:0000259" key="4">
    <source>
        <dbReference type="PROSITE" id="PS51077"/>
    </source>
</evidence>
<dbReference type="EMBL" id="JBHSCW010000001">
    <property type="protein sequence ID" value="MFC4350071.1"/>
    <property type="molecule type" value="Genomic_DNA"/>
</dbReference>
<dbReference type="Gene3D" id="1.10.10.10">
    <property type="entry name" value="Winged helix-like DNA-binding domain superfamily/Winged helix DNA-binding domain"/>
    <property type="match status" value="1"/>
</dbReference>
<dbReference type="PANTHER" id="PTHR30136:SF35">
    <property type="entry name" value="HTH-TYPE TRANSCRIPTIONAL REGULATOR RV1719"/>
    <property type="match status" value="1"/>
</dbReference>
<evidence type="ECO:0000256" key="2">
    <source>
        <dbReference type="ARBA" id="ARBA00023125"/>
    </source>
</evidence>
<evidence type="ECO:0000256" key="1">
    <source>
        <dbReference type="ARBA" id="ARBA00023015"/>
    </source>
</evidence>
<dbReference type="Pfam" id="PF09339">
    <property type="entry name" value="HTH_IclR"/>
    <property type="match status" value="1"/>
</dbReference>
<proteinExistence type="predicted"/>
<dbReference type="SMART" id="SM00346">
    <property type="entry name" value="HTH_ICLR"/>
    <property type="match status" value="1"/>
</dbReference>
<feature type="domain" description="IclR-ED" evidence="5">
    <location>
        <begin position="74"/>
        <end position="256"/>
    </location>
</feature>
<dbReference type="InterPro" id="IPR029016">
    <property type="entry name" value="GAF-like_dom_sf"/>
</dbReference>
<dbReference type="PROSITE" id="PS51077">
    <property type="entry name" value="HTH_ICLR"/>
    <property type="match status" value="1"/>
</dbReference>
<dbReference type="InterPro" id="IPR050707">
    <property type="entry name" value="HTH_MetabolicPath_Reg"/>
</dbReference>
<dbReference type="InterPro" id="IPR014757">
    <property type="entry name" value="Tscrpt_reg_IclR_C"/>
</dbReference>
<evidence type="ECO:0000256" key="3">
    <source>
        <dbReference type="ARBA" id="ARBA00023163"/>
    </source>
</evidence>
<gene>
    <name evidence="6" type="ORF">ACFOW6_00800</name>
</gene>
<reference evidence="7" key="1">
    <citation type="journal article" date="2019" name="Int. J. Syst. Evol. Microbiol.">
        <title>The Global Catalogue of Microorganisms (GCM) 10K type strain sequencing project: providing services to taxonomists for standard genome sequencing and annotation.</title>
        <authorList>
            <consortium name="The Broad Institute Genomics Platform"/>
            <consortium name="The Broad Institute Genome Sequencing Center for Infectious Disease"/>
            <person name="Wu L."/>
            <person name="Ma J."/>
        </authorList>
    </citation>
    <scope>NUCLEOTIDE SEQUENCE [LARGE SCALE GENOMIC DNA]</scope>
    <source>
        <strain evidence="7">CECT 8472</strain>
    </source>
</reference>
<keyword evidence="2" id="KW-0238">DNA-binding</keyword>
<name>A0ABV8UHG4_9PROT</name>
<evidence type="ECO:0000313" key="6">
    <source>
        <dbReference type="EMBL" id="MFC4350071.1"/>
    </source>
</evidence>
<keyword evidence="7" id="KW-1185">Reference proteome</keyword>
<keyword evidence="1" id="KW-0805">Transcription regulation</keyword>
<dbReference type="InterPro" id="IPR036388">
    <property type="entry name" value="WH-like_DNA-bd_sf"/>
</dbReference>
<dbReference type="RefSeq" id="WP_382420163.1">
    <property type="nucleotide sequence ID" value="NZ_JBHSCW010000001.1"/>
</dbReference>
<feature type="domain" description="HTH iclR-type" evidence="4">
    <location>
        <begin position="10"/>
        <end position="73"/>
    </location>
</feature>
<dbReference type="InterPro" id="IPR005471">
    <property type="entry name" value="Tscrpt_reg_IclR_N"/>
</dbReference>
<accession>A0ABV8UHG4</accession>
<evidence type="ECO:0000313" key="7">
    <source>
        <dbReference type="Proteomes" id="UP001595799"/>
    </source>
</evidence>
<sequence length="269" mass="28684">MADTGEQSTVKTVDRVALVLRALEQGGSDGCRLSDIAERTGLGKTTTHRLLSALVAVGFVERGPSSRLYRLGFGLFSLGMAARRFDVIELARPALQRLAERTGDTVFLSVRAGDEALCIDRATGSYPIKTLTLNVGDRRPLGVGAGSLALLAFLEDSQVERLLAANAAARRPYGAFDDESLWGMIVRARQQGHTFNDGRIVNAMNALGVPVHDGEGDVVAALSIAAIRERMSAERVDELQALLKEESAALSQQIGRAAPSSPPEMALLS</sequence>
<evidence type="ECO:0000259" key="5">
    <source>
        <dbReference type="PROSITE" id="PS51078"/>
    </source>
</evidence>
<dbReference type="InterPro" id="IPR036390">
    <property type="entry name" value="WH_DNA-bd_sf"/>
</dbReference>
<dbReference type="Gene3D" id="3.30.450.40">
    <property type="match status" value="1"/>
</dbReference>
<dbReference type="SUPFAM" id="SSF55781">
    <property type="entry name" value="GAF domain-like"/>
    <property type="match status" value="1"/>
</dbReference>
<comment type="caution">
    <text evidence="6">The sequence shown here is derived from an EMBL/GenBank/DDBJ whole genome shotgun (WGS) entry which is preliminary data.</text>
</comment>
<dbReference type="PROSITE" id="PS51078">
    <property type="entry name" value="ICLR_ED"/>
    <property type="match status" value="1"/>
</dbReference>
<dbReference type="Pfam" id="PF01614">
    <property type="entry name" value="IclR_C"/>
    <property type="match status" value="1"/>
</dbReference>
<dbReference type="Proteomes" id="UP001595799">
    <property type="component" value="Unassembled WGS sequence"/>
</dbReference>
<dbReference type="PANTHER" id="PTHR30136">
    <property type="entry name" value="HELIX-TURN-HELIX TRANSCRIPTIONAL REGULATOR, ICLR FAMILY"/>
    <property type="match status" value="1"/>
</dbReference>